<evidence type="ECO:0000256" key="3">
    <source>
        <dbReference type="ARBA" id="ARBA00005402"/>
    </source>
</evidence>
<evidence type="ECO:0000256" key="9">
    <source>
        <dbReference type="ARBA" id="ARBA00022857"/>
    </source>
</evidence>
<feature type="transmembrane region" description="Helical" evidence="23">
    <location>
        <begin position="275"/>
        <end position="294"/>
    </location>
</feature>
<evidence type="ECO:0000256" key="14">
    <source>
        <dbReference type="ARBA" id="ARBA00023098"/>
    </source>
</evidence>
<evidence type="ECO:0000256" key="17">
    <source>
        <dbReference type="ARBA" id="ARBA00023221"/>
    </source>
</evidence>
<dbReference type="GO" id="GO:0006695">
    <property type="term" value="P:cholesterol biosynthetic process"/>
    <property type="evidence" value="ECO:0007669"/>
    <property type="project" value="UniProtKB-KW"/>
</dbReference>
<evidence type="ECO:0000256" key="19">
    <source>
        <dbReference type="ARBA" id="ARBA00039984"/>
    </source>
</evidence>
<name>A0A6G1GZM2_9PEZI</name>
<evidence type="ECO:0000256" key="21">
    <source>
        <dbReference type="ARBA" id="ARBA00047795"/>
    </source>
</evidence>
<comment type="pathway">
    <text evidence="2">Steroid biosynthesis; cholesterol biosynthesis.</text>
</comment>
<keyword evidence="13 23" id="KW-0756">Sterol biosynthesis</keyword>
<reference evidence="24" key="1">
    <citation type="journal article" date="2020" name="Stud. Mycol.">
        <title>101 Dothideomycetes genomes: a test case for predicting lifestyles and emergence of pathogens.</title>
        <authorList>
            <person name="Haridas S."/>
            <person name="Albert R."/>
            <person name="Binder M."/>
            <person name="Bloem J."/>
            <person name="Labutti K."/>
            <person name="Salamov A."/>
            <person name="Andreopoulos B."/>
            <person name="Baker S."/>
            <person name="Barry K."/>
            <person name="Bills G."/>
            <person name="Bluhm B."/>
            <person name="Cannon C."/>
            <person name="Castanera R."/>
            <person name="Culley D."/>
            <person name="Daum C."/>
            <person name="Ezra D."/>
            <person name="Gonzalez J."/>
            <person name="Henrissat B."/>
            <person name="Kuo A."/>
            <person name="Liang C."/>
            <person name="Lipzen A."/>
            <person name="Lutzoni F."/>
            <person name="Magnuson J."/>
            <person name="Mondo S."/>
            <person name="Nolan M."/>
            <person name="Ohm R."/>
            <person name="Pangilinan J."/>
            <person name="Park H.-J."/>
            <person name="Ramirez L."/>
            <person name="Alfaro M."/>
            <person name="Sun H."/>
            <person name="Tritt A."/>
            <person name="Yoshinaga Y."/>
            <person name="Zwiers L.-H."/>
            <person name="Turgeon B."/>
            <person name="Goodwin S."/>
            <person name="Spatafora J."/>
            <person name="Crous P."/>
            <person name="Grigoriev I."/>
        </authorList>
    </citation>
    <scope>NUCLEOTIDE SEQUENCE</scope>
    <source>
        <strain evidence="24">CBS 113979</strain>
    </source>
</reference>
<comment type="similarity">
    <text evidence="3 23">Belongs to the ERG4/ERG24 family.</text>
</comment>
<accession>A0A6G1GZM2</accession>
<organism evidence="24 25">
    <name type="scientific">Aulographum hederae CBS 113979</name>
    <dbReference type="NCBI Taxonomy" id="1176131"/>
    <lineage>
        <taxon>Eukaryota</taxon>
        <taxon>Fungi</taxon>
        <taxon>Dikarya</taxon>
        <taxon>Ascomycota</taxon>
        <taxon>Pezizomycotina</taxon>
        <taxon>Dothideomycetes</taxon>
        <taxon>Pleosporomycetidae</taxon>
        <taxon>Aulographales</taxon>
        <taxon>Aulographaceae</taxon>
    </lineage>
</organism>
<evidence type="ECO:0000256" key="8">
    <source>
        <dbReference type="ARBA" id="ARBA00022824"/>
    </source>
</evidence>
<dbReference type="OrthoDB" id="5326588at2759"/>
<sequence length="418" mass="47048">MFTVPPFATVACWITLEHFDGSFLNMARAMYEMGFLQFLAQFGPSPSPPLQVVGGYAVWVLFQAALYTILPGKSKGQLTPAGNLLEYWTNGLLALVCTIILASGLHFYKVVDLGLVAENWEGLLVTFNMYGLALTVVAFLKAHYAPSHSADRKFSGSMMYDILMGIELNPRFSTNWDWKLFHNGRPGIIGWVLINASFTIAQYRRFGHVTNSIIIVDILQALYIVDFFVNESWYTRTIDIALDHFGFYLAWGSGAFLPTMYTLQAQYLSRHDVQLPSAVAALVLAVGLGGYALFRSVNEQKDLARRTKGDCKIWGKKPNFKRCTFTTTDGQKHESLLLLSGWWGLARHANYTGDLLISYAMCAACGMGNFLPWTYAVIMTSVLVHRCYRDEQSCRAKYGTQWDEYCAQVPWRLVPGVW</sequence>
<evidence type="ECO:0000256" key="22">
    <source>
        <dbReference type="ARBA" id="ARBA00047826"/>
    </source>
</evidence>
<evidence type="ECO:0000256" key="20">
    <source>
        <dbReference type="ARBA" id="ARBA00042688"/>
    </source>
</evidence>
<dbReference type="Pfam" id="PF01222">
    <property type="entry name" value="ERG4_ERG24"/>
    <property type="match status" value="1"/>
</dbReference>
<keyword evidence="8" id="KW-0256">Endoplasmic reticulum</keyword>
<dbReference type="PANTHER" id="PTHR21257">
    <property type="entry name" value="DELTA(14)-STEROL REDUCTASE"/>
    <property type="match status" value="1"/>
</dbReference>
<dbReference type="GO" id="GO:0005789">
    <property type="term" value="C:endoplasmic reticulum membrane"/>
    <property type="evidence" value="ECO:0007669"/>
    <property type="project" value="UniProtKB-SubCell"/>
</dbReference>
<dbReference type="EMBL" id="ML977157">
    <property type="protein sequence ID" value="KAF1986416.1"/>
    <property type="molecule type" value="Genomic_DNA"/>
</dbReference>
<feature type="transmembrane region" description="Helical" evidence="23">
    <location>
        <begin position="245"/>
        <end position="263"/>
    </location>
</feature>
<evidence type="ECO:0000256" key="11">
    <source>
        <dbReference type="ARBA" id="ARBA00022989"/>
    </source>
</evidence>
<evidence type="ECO:0000313" key="24">
    <source>
        <dbReference type="EMBL" id="KAF1986416.1"/>
    </source>
</evidence>
<dbReference type="PROSITE" id="PS01018">
    <property type="entry name" value="STEROL_REDUCT_2"/>
    <property type="match status" value="1"/>
</dbReference>
<evidence type="ECO:0000256" key="6">
    <source>
        <dbReference type="ARBA" id="ARBA00022692"/>
    </source>
</evidence>
<evidence type="ECO:0000256" key="7">
    <source>
        <dbReference type="ARBA" id="ARBA00022778"/>
    </source>
</evidence>
<keyword evidence="16 23" id="KW-1207">Sterol metabolism</keyword>
<comment type="subcellular location">
    <subcellularLocation>
        <location evidence="1">Endoplasmic reticulum membrane</location>
        <topology evidence="1">Multi-pass membrane protein</topology>
    </subcellularLocation>
</comment>
<keyword evidence="17 23" id="KW-0753">Steroid metabolism</keyword>
<comment type="catalytic activity">
    <reaction evidence="21">
        <text>cholesterol + NADP(+) = 7-dehydrocholesterol + NADPH + H(+)</text>
        <dbReference type="Rhea" id="RHEA:23984"/>
        <dbReference type="ChEBI" id="CHEBI:15378"/>
        <dbReference type="ChEBI" id="CHEBI:16113"/>
        <dbReference type="ChEBI" id="CHEBI:17759"/>
        <dbReference type="ChEBI" id="CHEBI:57783"/>
        <dbReference type="ChEBI" id="CHEBI:58349"/>
        <dbReference type="EC" id="1.3.1.21"/>
    </reaction>
    <physiologicalReaction direction="right-to-left" evidence="21">
        <dbReference type="Rhea" id="RHEA:23986"/>
    </physiologicalReaction>
</comment>
<evidence type="ECO:0000256" key="5">
    <source>
        <dbReference type="ARBA" id="ARBA00022548"/>
    </source>
</evidence>
<keyword evidence="11 23" id="KW-1133">Transmembrane helix</keyword>
<evidence type="ECO:0000256" key="2">
    <source>
        <dbReference type="ARBA" id="ARBA00004770"/>
    </source>
</evidence>
<feature type="transmembrane region" description="Helical" evidence="23">
    <location>
        <begin position="91"/>
        <end position="111"/>
    </location>
</feature>
<dbReference type="GO" id="GO:0016132">
    <property type="term" value="P:brassinosteroid biosynthetic process"/>
    <property type="evidence" value="ECO:0007669"/>
    <property type="project" value="TreeGrafter"/>
</dbReference>
<comment type="caution">
    <text evidence="23">Lacks conserved residue(s) required for the propagation of feature annotation.</text>
</comment>
<comment type="catalytic activity">
    <reaction evidence="22">
        <text>7-dehydrodesmosterol + NADPH + H(+) = desmosterol + NADP(+)</text>
        <dbReference type="Rhea" id="RHEA:46740"/>
        <dbReference type="ChEBI" id="CHEBI:15378"/>
        <dbReference type="ChEBI" id="CHEBI:17737"/>
        <dbReference type="ChEBI" id="CHEBI:27910"/>
        <dbReference type="ChEBI" id="CHEBI:57783"/>
        <dbReference type="ChEBI" id="CHEBI:58349"/>
    </reaction>
    <physiologicalReaction direction="left-to-right" evidence="22">
        <dbReference type="Rhea" id="RHEA:46741"/>
    </physiologicalReaction>
</comment>
<evidence type="ECO:0000256" key="12">
    <source>
        <dbReference type="ARBA" id="ARBA00023002"/>
    </source>
</evidence>
<evidence type="ECO:0000256" key="18">
    <source>
        <dbReference type="ARBA" id="ARBA00038851"/>
    </source>
</evidence>
<evidence type="ECO:0000256" key="16">
    <source>
        <dbReference type="ARBA" id="ARBA00023166"/>
    </source>
</evidence>
<keyword evidence="4 23" id="KW-0444">Lipid biosynthesis</keyword>
<dbReference type="AlphaFoldDB" id="A0A6G1GZM2"/>
<keyword evidence="7" id="KW-0152">Cholesterol biosynthesis</keyword>
<evidence type="ECO:0000256" key="13">
    <source>
        <dbReference type="ARBA" id="ARBA00023011"/>
    </source>
</evidence>
<dbReference type="GO" id="GO:0047598">
    <property type="term" value="F:7-dehydrocholesterol reductase activity"/>
    <property type="evidence" value="ECO:0007669"/>
    <property type="project" value="UniProtKB-EC"/>
</dbReference>
<keyword evidence="15 23" id="KW-0472">Membrane</keyword>
<keyword evidence="14 23" id="KW-0443">Lipid metabolism</keyword>
<evidence type="ECO:0000256" key="4">
    <source>
        <dbReference type="ARBA" id="ARBA00022516"/>
    </source>
</evidence>
<keyword evidence="9" id="KW-0521">NADP</keyword>
<keyword evidence="12 23" id="KW-0560">Oxidoreductase</keyword>
<dbReference type="InterPro" id="IPR018083">
    <property type="entry name" value="Sterol_reductase_CS"/>
</dbReference>
<dbReference type="EC" id="1.3.1.21" evidence="18"/>
<dbReference type="PANTHER" id="PTHR21257:SF38">
    <property type="entry name" value="7-DEHYDROCHOLESTEROL REDUCTASE"/>
    <property type="match status" value="1"/>
</dbReference>
<protein>
    <recommendedName>
        <fullName evidence="19">7-dehydrocholesterol reductase</fullName>
        <ecNumber evidence="18">1.3.1.21</ecNumber>
    </recommendedName>
    <alternativeName>
        <fullName evidence="20">Sterol Delta(7)-reductase</fullName>
    </alternativeName>
</protein>
<evidence type="ECO:0000256" key="10">
    <source>
        <dbReference type="ARBA" id="ARBA00022955"/>
    </source>
</evidence>
<keyword evidence="10 23" id="KW-0752">Steroid biosynthesis</keyword>
<evidence type="ECO:0000256" key="23">
    <source>
        <dbReference type="RuleBase" id="RU369120"/>
    </source>
</evidence>
<dbReference type="FunFam" id="1.20.120.1630:FF:000004">
    <property type="entry name" value="7-dehydrocholesterol reductase"/>
    <property type="match status" value="1"/>
</dbReference>
<gene>
    <name evidence="24" type="ORF">K402DRAFT_332507</name>
</gene>
<keyword evidence="5" id="KW-0153">Cholesterol metabolism</keyword>
<dbReference type="Gene3D" id="1.20.120.1630">
    <property type="match status" value="1"/>
</dbReference>
<proteinExistence type="inferred from homology"/>
<keyword evidence="6 23" id="KW-0812">Transmembrane</keyword>
<evidence type="ECO:0000256" key="1">
    <source>
        <dbReference type="ARBA" id="ARBA00004477"/>
    </source>
</evidence>
<keyword evidence="25" id="KW-1185">Reference proteome</keyword>
<evidence type="ECO:0000313" key="25">
    <source>
        <dbReference type="Proteomes" id="UP000800041"/>
    </source>
</evidence>
<feature type="transmembrane region" description="Helical" evidence="23">
    <location>
        <begin position="52"/>
        <end position="70"/>
    </location>
</feature>
<feature type="transmembrane region" description="Helical" evidence="23">
    <location>
        <begin position="356"/>
        <end position="378"/>
    </location>
</feature>
<dbReference type="Proteomes" id="UP000800041">
    <property type="component" value="Unassembled WGS sequence"/>
</dbReference>
<evidence type="ECO:0000256" key="15">
    <source>
        <dbReference type="ARBA" id="ARBA00023136"/>
    </source>
</evidence>
<dbReference type="InterPro" id="IPR001171">
    <property type="entry name" value="ERG24_DHCR-like"/>
</dbReference>
<feature type="transmembrane region" description="Helical" evidence="23">
    <location>
        <begin position="123"/>
        <end position="144"/>
    </location>
</feature>